<reference evidence="2 3" key="1">
    <citation type="submission" date="2024-04" db="EMBL/GenBank/DDBJ databases">
        <title>Defined microbial consortia suppress multidrug-resistant proinflammatory Enterobacteriaceae via ecological control.</title>
        <authorList>
            <person name="Furuichi M."/>
            <person name="Kawaguchi T."/>
            <person name="Pust M."/>
            <person name="Yasuma K."/>
            <person name="Plichta D."/>
            <person name="Hasegawa N."/>
            <person name="Ohya T."/>
            <person name="Bhattarai S."/>
            <person name="Sasajima S."/>
            <person name="Aoto Y."/>
            <person name="Tuganbaev T."/>
            <person name="Yaginuma M."/>
            <person name="Ueda M."/>
            <person name="Okahashi N."/>
            <person name="Amafuji K."/>
            <person name="Kiridooshi Y."/>
            <person name="Sugita K."/>
            <person name="Strazar M."/>
            <person name="Skelly A."/>
            <person name="Suda W."/>
            <person name="Hattori M."/>
            <person name="Nakamoto N."/>
            <person name="Caballero S."/>
            <person name="Norman J."/>
            <person name="Olle B."/>
            <person name="Tanoue T."/>
            <person name="Arita M."/>
            <person name="Bucci V."/>
            <person name="Atarashi K."/>
            <person name="Xavier R."/>
            <person name="Honda K."/>
        </authorList>
    </citation>
    <scope>NUCLEOTIDE SEQUENCE [LARGE SCALE GENOMIC DNA]</scope>
    <source>
        <strain evidence="3">k04-0078-D8-1</strain>
    </source>
</reference>
<dbReference type="RefSeq" id="WP_095173529.1">
    <property type="nucleotide sequence ID" value="NZ_BAABYW010000001.1"/>
</dbReference>
<feature type="transmembrane region" description="Helical" evidence="1">
    <location>
        <begin position="81"/>
        <end position="106"/>
    </location>
</feature>
<evidence type="ECO:0000256" key="1">
    <source>
        <dbReference type="SAM" id="Phobius"/>
    </source>
</evidence>
<feature type="transmembrane region" description="Helical" evidence="1">
    <location>
        <begin position="9"/>
        <end position="28"/>
    </location>
</feature>
<keyword evidence="1" id="KW-0812">Transmembrane</keyword>
<feature type="transmembrane region" description="Helical" evidence="1">
    <location>
        <begin position="126"/>
        <end position="145"/>
    </location>
</feature>
<keyword evidence="1" id="KW-1133">Transmembrane helix</keyword>
<dbReference type="Proteomes" id="UP001600943">
    <property type="component" value="Unassembled WGS sequence"/>
</dbReference>
<evidence type="ECO:0008006" key="4">
    <source>
        <dbReference type="Google" id="ProtNLM"/>
    </source>
</evidence>
<feature type="transmembrane region" description="Helical" evidence="1">
    <location>
        <begin position="48"/>
        <end position="69"/>
    </location>
</feature>
<sequence length="156" mass="17802">MPETKGESIFFTAVTAWIMVYIMTLYNTVLVAGEFSNHMFLTALKGMWIEYIIIFLLAYFVSGHIAKFFAFRVVQPGDRPIVIIFAIQIFTVVAQVFFASFIGVFHAYGFTGNAIPNYIITFCKNFVMALPAQLFIAGPLARLWFRIVFRTQPDSR</sequence>
<proteinExistence type="predicted"/>
<gene>
    <name evidence="2" type="ORF">K040078D81_35820</name>
</gene>
<keyword evidence="1" id="KW-0472">Membrane</keyword>
<keyword evidence="3" id="KW-1185">Reference proteome</keyword>
<protein>
    <recommendedName>
        <fullName evidence="4">DUF2798 domain-containing protein</fullName>
    </recommendedName>
</protein>
<accession>A0ABQ0BDE2</accession>
<dbReference type="InterPro" id="IPR021529">
    <property type="entry name" value="DUF2798"/>
</dbReference>
<dbReference type="EMBL" id="BAABYW010000001">
    <property type="protein sequence ID" value="GAA6409465.1"/>
    <property type="molecule type" value="Genomic_DNA"/>
</dbReference>
<evidence type="ECO:0000313" key="2">
    <source>
        <dbReference type="EMBL" id="GAA6409465.1"/>
    </source>
</evidence>
<dbReference type="Pfam" id="PF11391">
    <property type="entry name" value="DUF2798"/>
    <property type="match status" value="2"/>
</dbReference>
<name>A0ABQ0BDE2_9FIRM</name>
<comment type="caution">
    <text evidence="2">The sequence shown here is derived from an EMBL/GenBank/DDBJ whole genome shotgun (WGS) entry which is preliminary data.</text>
</comment>
<evidence type="ECO:0000313" key="3">
    <source>
        <dbReference type="Proteomes" id="UP001600943"/>
    </source>
</evidence>
<organism evidence="2 3">
    <name type="scientific">Blautia hominis</name>
    <dbReference type="NCBI Taxonomy" id="2025493"/>
    <lineage>
        <taxon>Bacteria</taxon>
        <taxon>Bacillati</taxon>
        <taxon>Bacillota</taxon>
        <taxon>Clostridia</taxon>
        <taxon>Lachnospirales</taxon>
        <taxon>Lachnospiraceae</taxon>
        <taxon>Blautia</taxon>
    </lineage>
</organism>